<dbReference type="EMBL" id="JAFLQW010000057">
    <property type="protein sequence ID" value="MBO0347962.1"/>
    <property type="molecule type" value="Genomic_DNA"/>
</dbReference>
<name>A0ABS3FLJ8_9CYAN</name>
<evidence type="ECO:0000313" key="2">
    <source>
        <dbReference type="Proteomes" id="UP000664844"/>
    </source>
</evidence>
<protein>
    <submittedName>
        <fullName evidence="1">Ribosome small subunit-dependent GTPase</fullName>
    </submittedName>
</protein>
<feature type="non-terminal residue" evidence="1">
    <location>
        <position position="1"/>
    </location>
</feature>
<sequence length="77" mass="9153">SLAQQCRFRDCQHDSEPGCAIQEAIAEKTLDIERFFSYQKLQNELEYLSRKQDQTAQLAEKKRWKKIHKQLRNLSKG</sequence>
<organism evidence="1 2">
    <name type="scientific">Phormidium pseudopriestleyi FRX01</name>
    <dbReference type="NCBI Taxonomy" id="1759528"/>
    <lineage>
        <taxon>Bacteria</taxon>
        <taxon>Bacillati</taxon>
        <taxon>Cyanobacteriota</taxon>
        <taxon>Cyanophyceae</taxon>
        <taxon>Oscillatoriophycideae</taxon>
        <taxon>Oscillatoriales</taxon>
        <taxon>Oscillatoriaceae</taxon>
        <taxon>Phormidium</taxon>
    </lineage>
</organism>
<dbReference type="Gene3D" id="1.10.40.50">
    <property type="entry name" value="Probable gtpase engc, domain 3"/>
    <property type="match status" value="1"/>
</dbReference>
<evidence type="ECO:0000313" key="1">
    <source>
        <dbReference type="EMBL" id="MBO0347962.1"/>
    </source>
</evidence>
<reference evidence="1 2" key="1">
    <citation type="submission" date="2021-03" db="EMBL/GenBank/DDBJ databases">
        <title>Metabolic Capacity of the Antarctic Cyanobacterium Phormidium pseudopriestleyi that Sustains Oxygenic Photosynthesis in the Presence of Hydrogen Sulfide.</title>
        <authorList>
            <person name="Lumian J.E."/>
            <person name="Jungblut A.D."/>
            <person name="Dillon M.L."/>
            <person name="Hawes I."/>
            <person name="Doran P.T."/>
            <person name="Mackey T.J."/>
            <person name="Dick G.J."/>
            <person name="Grettenberger C.L."/>
            <person name="Sumner D.Y."/>
        </authorList>
    </citation>
    <scope>NUCLEOTIDE SEQUENCE [LARGE SCALE GENOMIC DNA]</scope>
    <source>
        <strain evidence="1 2">FRX01</strain>
    </source>
</reference>
<gene>
    <name evidence="1" type="ORF">J0895_02350</name>
</gene>
<accession>A0ABS3FLJ8</accession>
<keyword evidence="2" id="KW-1185">Reference proteome</keyword>
<comment type="caution">
    <text evidence="1">The sequence shown here is derived from an EMBL/GenBank/DDBJ whole genome shotgun (WGS) entry which is preliminary data.</text>
</comment>
<proteinExistence type="predicted"/>
<dbReference type="Proteomes" id="UP000664844">
    <property type="component" value="Unassembled WGS sequence"/>
</dbReference>